<evidence type="ECO:0000313" key="5">
    <source>
        <dbReference type="Proteomes" id="UP000318528"/>
    </source>
</evidence>
<evidence type="ECO:0000259" key="2">
    <source>
        <dbReference type="Pfam" id="PF08327"/>
    </source>
</evidence>
<dbReference type="InterPro" id="IPR013538">
    <property type="entry name" value="ASHA1/2-like_C"/>
</dbReference>
<dbReference type="InterPro" id="IPR023393">
    <property type="entry name" value="START-like_dom_sf"/>
</dbReference>
<dbReference type="OrthoDB" id="9795306at2"/>
<sequence length="159" mass="18266">MTTESNKQKLLIIREFNATQALVWKAWTDPEKFMKWWGPKNFTCPFCKIDFKVGGKYLYCMRSPEGQDFWGTGTFTEIVPMEQIVYTDSFADEKGNLVPSTYYGMEGFPLELQVTVTFEEHDAKTKMTLTHVGIPSGKMTDLTNASWNESFDKLAESLK</sequence>
<dbReference type="Pfam" id="PF08327">
    <property type="entry name" value="AHSA1"/>
    <property type="match status" value="1"/>
</dbReference>
<protein>
    <submittedName>
        <fullName evidence="4">SRPBCC domain-containing protein</fullName>
    </submittedName>
</protein>
<dbReference type="Proteomes" id="UP000318669">
    <property type="component" value="Unassembled WGS sequence"/>
</dbReference>
<gene>
    <name evidence="4" type="ORF">FNW11_14345</name>
    <name evidence="3" type="ORF">FNW12_15255</name>
</gene>
<comment type="caution">
    <text evidence="4">The sequence shown here is derived from an EMBL/GenBank/DDBJ whole genome shotgun (WGS) entry which is preliminary data.</text>
</comment>
<dbReference type="Proteomes" id="UP000318528">
    <property type="component" value="Unassembled WGS sequence"/>
</dbReference>
<comment type="similarity">
    <text evidence="1">Belongs to the AHA1 family.</text>
</comment>
<dbReference type="SUPFAM" id="SSF55961">
    <property type="entry name" value="Bet v1-like"/>
    <property type="match status" value="1"/>
</dbReference>
<accession>A0A553BE16</accession>
<dbReference type="EMBL" id="VJZN01000034">
    <property type="protein sequence ID" value="TRX03520.1"/>
    <property type="molecule type" value="Genomic_DNA"/>
</dbReference>
<dbReference type="AlphaFoldDB" id="A0A553BE16"/>
<organism evidence="4 6">
    <name type="scientific">Flavobacterium gawalongense</name>
    <dbReference type="NCBI Taxonomy" id="2594432"/>
    <lineage>
        <taxon>Bacteria</taxon>
        <taxon>Pseudomonadati</taxon>
        <taxon>Bacteroidota</taxon>
        <taxon>Flavobacteriia</taxon>
        <taxon>Flavobacteriales</taxon>
        <taxon>Flavobacteriaceae</taxon>
        <taxon>Flavobacterium</taxon>
    </lineage>
</organism>
<evidence type="ECO:0000313" key="6">
    <source>
        <dbReference type="Proteomes" id="UP000318669"/>
    </source>
</evidence>
<keyword evidence="5" id="KW-1185">Reference proteome</keyword>
<evidence type="ECO:0000256" key="1">
    <source>
        <dbReference type="ARBA" id="ARBA00006817"/>
    </source>
</evidence>
<evidence type="ECO:0000313" key="4">
    <source>
        <dbReference type="EMBL" id="TRX06483.1"/>
    </source>
</evidence>
<evidence type="ECO:0000313" key="3">
    <source>
        <dbReference type="EMBL" id="TRX03520.1"/>
    </source>
</evidence>
<proteinExistence type="inferred from homology"/>
<name>A0A553BE16_9FLAO</name>
<dbReference type="CDD" id="cd07814">
    <property type="entry name" value="SRPBCC_CalC_Aha1-like"/>
    <property type="match status" value="1"/>
</dbReference>
<feature type="domain" description="Activator of Hsp90 ATPase homologue 1/2-like C-terminal" evidence="2">
    <location>
        <begin position="17"/>
        <end position="158"/>
    </location>
</feature>
<reference evidence="5 6" key="1">
    <citation type="submission" date="2019-07" db="EMBL/GenBank/DDBJ databases">
        <title>Novel species of Flavobacterium.</title>
        <authorList>
            <person name="Liu Q."/>
            <person name="Xin Y.-H."/>
        </authorList>
    </citation>
    <scope>NUCLEOTIDE SEQUENCE [LARGE SCALE GENOMIC DNA]</scope>
    <source>
        <strain evidence="3 5">GSP39</strain>
        <strain evidence="4 6">GSR22</strain>
    </source>
</reference>
<dbReference type="EMBL" id="VJZL01000033">
    <property type="protein sequence ID" value="TRX06483.1"/>
    <property type="molecule type" value="Genomic_DNA"/>
</dbReference>
<dbReference type="Gene3D" id="3.30.530.20">
    <property type="match status" value="1"/>
</dbReference>